<keyword evidence="4" id="KW-1185">Reference proteome</keyword>
<dbReference type="GO" id="GO:0051607">
    <property type="term" value="P:defense response to virus"/>
    <property type="evidence" value="ECO:0007669"/>
    <property type="project" value="UniProtKB-KW"/>
</dbReference>
<comment type="function">
    <text evidence="2">CRISPR (clustered regularly interspaced short palindromic repeat) is an adaptive immune system that provides protection against mobile genetic elements (viruses, transposable elements and conjugative plasmids). CRISPR clusters contain spacers, sequences complementary to antecedent mobile elements, and target invading nucleic acids. CRISPR clusters are transcribed and processed into CRISPR RNA (crRNA).</text>
</comment>
<evidence type="ECO:0000313" key="4">
    <source>
        <dbReference type="Proteomes" id="UP000366051"/>
    </source>
</evidence>
<dbReference type="Pfam" id="PF01905">
    <property type="entry name" value="DevR"/>
    <property type="match status" value="1"/>
</dbReference>
<proteinExistence type="predicted"/>
<dbReference type="NCBIfam" id="TIGR01875">
    <property type="entry name" value="cas_MJ0381"/>
    <property type="match status" value="1"/>
</dbReference>
<reference evidence="4" key="1">
    <citation type="submission" date="2019-11" db="EMBL/GenBank/DDBJ databases">
        <title>Genome sequence of Heliorestis convoluta strain HH, an alkaliphilic and minimalistic phototrophic bacterium from a soda lake in Egypt.</title>
        <authorList>
            <person name="Dewey E.D."/>
            <person name="Stokes L.M."/>
            <person name="Burchell B.M."/>
            <person name="Shaffer K.N."/>
            <person name="Huntington A.M."/>
            <person name="Baker J.M."/>
            <person name="Nadendla S."/>
            <person name="Giglio M.G."/>
            <person name="Touchman J.W."/>
            <person name="Blankenship R.E."/>
            <person name="Madigan M.T."/>
            <person name="Sattley W.M."/>
        </authorList>
    </citation>
    <scope>NUCLEOTIDE SEQUENCE [LARGE SCALE GENOMIC DNA]</scope>
    <source>
        <strain evidence="4">HH</strain>
    </source>
</reference>
<evidence type="ECO:0000256" key="1">
    <source>
        <dbReference type="ARBA" id="ARBA00023118"/>
    </source>
</evidence>
<dbReference type="RefSeq" id="WP_153726044.1">
    <property type="nucleotide sequence ID" value="NZ_CP045875.1"/>
</dbReference>
<dbReference type="EMBL" id="CP045875">
    <property type="protein sequence ID" value="QGG48983.1"/>
    <property type="molecule type" value="Genomic_DNA"/>
</dbReference>
<name>A0A5Q2N4X1_9FIRM</name>
<dbReference type="KEGG" id="hcv:FTV88_2894"/>
<organism evidence="3 4">
    <name type="scientific">Heliorestis convoluta</name>
    <dbReference type="NCBI Taxonomy" id="356322"/>
    <lineage>
        <taxon>Bacteria</taxon>
        <taxon>Bacillati</taxon>
        <taxon>Bacillota</taxon>
        <taxon>Clostridia</taxon>
        <taxon>Eubacteriales</taxon>
        <taxon>Heliobacteriaceae</taxon>
        <taxon>Heliorestis</taxon>
    </lineage>
</organism>
<dbReference type="InterPro" id="IPR052681">
    <property type="entry name" value="CRISPR-Cas7/Cst2/DevR"/>
</dbReference>
<dbReference type="Proteomes" id="UP000366051">
    <property type="component" value="Chromosome"/>
</dbReference>
<evidence type="ECO:0000256" key="2">
    <source>
        <dbReference type="ARBA" id="ARBA00025626"/>
    </source>
</evidence>
<dbReference type="AlphaFoldDB" id="A0A5Q2N4X1"/>
<gene>
    <name evidence="3" type="ORF">FTV88_2894</name>
</gene>
<dbReference type="InterPro" id="IPR010154">
    <property type="entry name" value="CRISPR-assoc_Cas7/Cst2/DevR"/>
</dbReference>
<sequence>MKNDIKSFSLSAQVTLDMHCLNNEGTEGNYVKARMVHIVDQFGEIRETNAISGDMLKHIQTESLISIAKETGLPLCAGCNKGNANRINVDRPFLKSIEKIDSKNNIQILNEVIPYCTVDDLAGVLITEGRRSVARKSVVEFGWLLGIPERTTTESHLHVKFDTATANAENNGNRGPILFYRPSNSGVYALVMHVELNRVGYHDGVRQYVIDDEERKKRQIAMIRSIIHMLISINGAHKSTDHPHLLSINGVVTTSTNMTPAPTLSPLKDTYEQEIIAVAEQLNRWPGNKVHCNQFNNLAQLVAILTDLAESL</sequence>
<keyword evidence="1" id="KW-0051">Antiviral defense</keyword>
<dbReference type="OrthoDB" id="9811783at2"/>
<dbReference type="PANTHER" id="PTHR37459">
    <property type="match status" value="1"/>
</dbReference>
<protein>
    <submittedName>
        <fullName evidence="3">CRISPR-associated negative auto-regulator DevR/Csa2 protein</fullName>
    </submittedName>
</protein>
<accession>A0A5Q2N4X1</accession>
<evidence type="ECO:0000313" key="3">
    <source>
        <dbReference type="EMBL" id="QGG48983.1"/>
    </source>
</evidence>
<dbReference type="PANTHER" id="PTHR37459:SF1">
    <property type="entry name" value="CRISPR-ASSOCIATED PROTEIN CAS7_CST2_DEVR"/>
    <property type="match status" value="1"/>
</dbReference>